<keyword evidence="2" id="KW-1185">Reference proteome</keyword>
<organism evidence="1 2">
    <name type="scientific">Acipenser ruthenus</name>
    <name type="common">Sterlet sturgeon</name>
    <dbReference type="NCBI Taxonomy" id="7906"/>
    <lineage>
        <taxon>Eukaryota</taxon>
        <taxon>Metazoa</taxon>
        <taxon>Chordata</taxon>
        <taxon>Craniata</taxon>
        <taxon>Vertebrata</taxon>
        <taxon>Euteleostomi</taxon>
        <taxon>Actinopterygii</taxon>
        <taxon>Chondrostei</taxon>
        <taxon>Acipenseriformes</taxon>
        <taxon>Acipenseridae</taxon>
        <taxon>Acipenser</taxon>
    </lineage>
</organism>
<gene>
    <name evidence="1" type="ORF">EOD39_0478</name>
</gene>
<protein>
    <submittedName>
        <fullName evidence="1">Uncharacterized protein</fullName>
    </submittedName>
</protein>
<dbReference type="EMBL" id="SCEB01215439">
    <property type="protein sequence ID" value="RXM29560.1"/>
    <property type="molecule type" value="Genomic_DNA"/>
</dbReference>
<dbReference type="AlphaFoldDB" id="A0A444U337"/>
<accession>A0A444U337</accession>
<sequence length="145" mass="15411">MSLDSNDKCNASVSPPPSEVLCSKNNCGKPEVQTLPVNGDSILVSTLQGQASKLDGLLDSVFKESPVSQCFQPAALLPGNLEGRVSDTIGMQSEWSFAKTCPLLSSLYRKLEGACLDLDSEVKAAPTFSLNPIGNDSLYEEPGFL</sequence>
<evidence type="ECO:0000313" key="1">
    <source>
        <dbReference type="EMBL" id="RXM29560.1"/>
    </source>
</evidence>
<proteinExistence type="predicted"/>
<dbReference type="Proteomes" id="UP000289886">
    <property type="component" value="Unassembled WGS sequence"/>
</dbReference>
<comment type="caution">
    <text evidence="1">The sequence shown here is derived from an EMBL/GenBank/DDBJ whole genome shotgun (WGS) entry which is preliminary data.</text>
</comment>
<reference evidence="1 2" key="1">
    <citation type="submission" date="2019-01" db="EMBL/GenBank/DDBJ databases">
        <title>Draft Genome and Complete Hox-Cluster Characterization of the Sterlet Sturgeon (Acipenser ruthenus).</title>
        <authorList>
            <person name="Wei Q."/>
        </authorList>
    </citation>
    <scope>NUCLEOTIDE SEQUENCE [LARGE SCALE GENOMIC DNA]</scope>
    <source>
        <strain evidence="1">WHYD16114868_AA</strain>
        <tissue evidence="1">Blood</tissue>
    </source>
</reference>
<evidence type="ECO:0000313" key="2">
    <source>
        <dbReference type="Proteomes" id="UP000289886"/>
    </source>
</evidence>
<name>A0A444U337_ACIRT</name>